<feature type="transmembrane region" description="Helical" evidence="1">
    <location>
        <begin position="37"/>
        <end position="60"/>
    </location>
</feature>
<feature type="transmembrane region" description="Helical" evidence="1">
    <location>
        <begin position="218"/>
        <end position="237"/>
    </location>
</feature>
<organism evidence="2 3">
    <name type="scientific">Deinococcus humi</name>
    <dbReference type="NCBI Taxonomy" id="662880"/>
    <lineage>
        <taxon>Bacteria</taxon>
        <taxon>Thermotogati</taxon>
        <taxon>Deinococcota</taxon>
        <taxon>Deinococci</taxon>
        <taxon>Deinococcales</taxon>
        <taxon>Deinococcaceae</taxon>
        <taxon>Deinococcus</taxon>
    </lineage>
</organism>
<feature type="transmembrane region" description="Helical" evidence="1">
    <location>
        <begin position="249"/>
        <end position="276"/>
    </location>
</feature>
<keyword evidence="3" id="KW-1185">Reference proteome</keyword>
<evidence type="ECO:0000256" key="1">
    <source>
        <dbReference type="SAM" id="Phobius"/>
    </source>
</evidence>
<dbReference type="EMBL" id="JACHFL010000028">
    <property type="protein sequence ID" value="MBB5366110.1"/>
    <property type="molecule type" value="Genomic_DNA"/>
</dbReference>
<dbReference type="RefSeq" id="WP_184137988.1">
    <property type="nucleotide sequence ID" value="NZ_JACHFL010000028.1"/>
</dbReference>
<keyword evidence="1" id="KW-1133">Transmembrane helix</keyword>
<evidence type="ECO:0000313" key="2">
    <source>
        <dbReference type="EMBL" id="MBB5366110.1"/>
    </source>
</evidence>
<keyword evidence="1" id="KW-0472">Membrane</keyword>
<feature type="transmembrane region" description="Helical" evidence="1">
    <location>
        <begin position="6"/>
        <end position="25"/>
    </location>
</feature>
<comment type="caution">
    <text evidence="2">The sequence shown here is derived from an EMBL/GenBank/DDBJ whole genome shotgun (WGS) entry which is preliminary data.</text>
</comment>
<reference evidence="2 3" key="1">
    <citation type="submission" date="2020-08" db="EMBL/GenBank/DDBJ databases">
        <title>Genomic Encyclopedia of Type Strains, Phase IV (KMG-IV): sequencing the most valuable type-strain genomes for metagenomic binning, comparative biology and taxonomic classification.</title>
        <authorList>
            <person name="Goeker M."/>
        </authorList>
    </citation>
    <scope>NUCLEOTIDE SEQUENCE [LARGE SCALE GENOMIC DNA]</scope>
    <source>
        <strain evidence="2 3">DSM 27939</strain>
    </source>
</reference>
<sequence>MMGIFAILAFVVIGLPLLAIFVGVTHFLTRGRPHRSLALGTSLLLIPVVCLYLGGASWAWNGWLGVRQLDPGILDTFRTPLGFGYYATSGDSWKPDGILEGPEGRMDWGVQRAGCAGDEVVLQLVGRQPSPRYAQITRQAPHYQEFADQAAFNEAVSGPVTWSADRVPPPACAPRLGVLDQVVGRVLWGIPLVWLFGGVFLVWAVYQEKQPGTARRRRITAGFLAVSLGAFGVHLFYLDRERSARNRLALGLIGIGLGLAIVPLFIPLTLGVIGVVEGMQLFRSSDQDAQPPPAVAL</sequence>
<dbReference type="Proteomes" id="UP000552709">
    <property type="component" value="Unassembled WGS sequence"/>
</dbReference>
<gene>
    <name evidence="2" type="ORF">HNQ08_005239</name>
</gene>
<accession>A0A7W8JZJ0</accession>
<keyword evidence="1" id="KW-0812">Transmembrane</keyword>
<protein>
    <submittedName>
        <fullName evidence="2">TM2 domain-containing membrane protein YozV</fullName>
    </submittedName>
</protein>
<feature type="transmembrane region" description="Helical" evidence="1">
    <location>
        <begin position="186"/>
        <end position="206"/>
    </location>
</feature>
<dbReference type="AlphaFoldDB" id="A0A7W8JZJ0"/>
<proteinExistence type="predicted"/>
<evidence type="ECO:0000313" key="3">
    <source>
        <dbReference type="Proteomes" id="UP000552709"/>
    </source>
</evidence>
<name>A0A7W8JZJ0_9DEIO</name>